<feature type="chain" id="PRO_5015745939" evidence="1">
    <location>
        <begin position="21"/>
        <end position="407"/>
    </location>
</feature>
<keyword evidence="1" id="KW-0732">Signal</keyword>
<evidence type="ECO:0000313" key="3">
    <source>
        <dbReference type="EMBL" id="PQL93049.1"/>
    </source>
</evidence>
<evidence type="ECO:0000259" key="2">
    <source>
        <dbReference type="PROSITE" id="PS51704"/>
    </source>
</evidence>
<dbReference type="PROSITE" id="PS51704">
    <property type="entry name" value="GP_PDE"/>
    <property type="match status" value="1"/>
</dbReference>
<feature type="domain" description="GP-PDE" evidence="2">
    <location>
        <begin position="51"/>
        <end position="383"/>
    </location>
</feature>
<feature type="signal peptide" evidence="1">
    <location>
        <begin position="1"/>
        <end position="20"/>
    </location>
</feature>
<dbReference type="SUPFAM" id="SSF51695">
    <property type="entry name" value="PLC-like phosphodiesterases"/>
    <property type="match status" value="1"/>
</dbReference>
<dbReference type="GO" id="GO:0008081">
    <property type="term" value="F:phosphoric diester hydrolase activity"/>
    <property type="evidence" value="ECO:0007669"/>
    <property type="project" value="InterPro"/>
</dbReference>
<dbReference type="OrthoDB" id="384721at2"/>
<dbReference type="EMBL" id="PSZM01000036">
    <property type="protein sequence ID" value="PQL93049.1"/>
    <property type="molecule type" value="Genomic_DNA"/>
</dbReference>
<dbReference type="Gene3D" id="3.20.20.190">
    <property type="entry name" value="Phosphatidylinositol (PI) phosphodiesterase"/>
    <property type="match status" value="1"/>
</dbReference>
<sequence length="407" mass="46010">MKSIKIALLSCLSMLTIACSDDDDNALPLRGERLHSLTAEMKIVRDYVPDNAIIAHRGTSYWAPESTESAYRWARNIGADYLEADLQMTKDGVILVMHDNVMTRTTNIKDIYPNRAKDPTSTFTYEELLKLDAGSWFNKDNPDRARSSFKNQHQYISTLEDLIMYAEGKRLKRNAQGERIWSKNSDGSYNFEYEQDPNDNGNRPGIYVETKEPALNPGIEQALEKELNRLGWNINTQPATETAQFKNGKINVGNTNGKVVLQTFSHESLLILKSIFNGKIPTALLFWKGTGPDDIHNDETSTYIQHINFGLDNLAQFIGPSIAGGTPPDNWPELLNSWQADLIHKSGMKIHPYSFDNKEQMEKYFNNSDGMFTNQSDMTILFYHSKGLRNGGPAYQDAKTVLTTLGY</sequence>
<reference evidence="3 4" key="1">
    <citation type="submission" date="2018-02" db="EMBL/GenBank/DDBJ databases">
        <title>Genome sequences of Apibacter spp., gut symbionts of Asian honey bees.</title>
        <authorList>
            <person name="Kwong W.K."/>
            <person name="Steele M.I."/>
            <person name="Moran N.A."/>
        </authorList>
    </citation>
    <scope>NUCLEOTIDE SEQUENCE [LARGE SCALE GENOMIC DNA]</scope>
    <source>
        <strain evidence="4">wkB301</strain>
    </source>
</reference>
<dbReference type="PANTHER" id="PTHR46211">
    <property type="entry name" value="GLYCEROPHOSPHORYL DIESTER PHOSPHODIESTERASE"/>
    <property type="match status" value="1"/>
</dbReference>
<evidence type="ECO:0000313" key="4">
    <source>
        <dbReference type="Proteomes" id="UP000238042"/>
    </source>
</evidence>
<dbReference type="GO" id="GO:0006629">
    <property type="term" value="P:lipid metabolic process"/>
    <property type="evidence" value="ECO:0007669"/>
    <property type="project" value="InterPro"/>
</dbReference>
<dbReference type="InterPro" id="IPR030395">
    <property type="entry name" value="GP_PDE_dom"/>
</dbReference>
<dbReference type="PANTHER" id="PTHR46211:SF1">
    <property type="entry name" value="GLYCEROPHOSPHODIESTER PHOSPHODIESTERASE, CYTOPLASMIC"/>
    <property type="match status" value="1"/>
</dbReference>
<comment type="caution">
    <text evidence="3">The sequence shown here is derived from an EMBL/GenBank/DDBJ whole genome shotgun (WGS) entry which is preliminary data.</text>
</comment>
<evidence type="ECO:0000256" key="1">
    <source>
        <dbReference type="SAM" id="SignalP"/>
    </source>
</evidence>
<keyword evidence="4" id="KW-1185">Reference proteome</keyword>
<protein>
    <submittedName>
        <fullName evidence="3">Glycerophosphodiester phosphodiesterase</fullName>
    </submittedName>
</protein>
<dbReference type="RefSeq" id="WP_105246553.1">
    <property type="nucleotide sequence ID" value="NZ_PSZM01000036.1"/>
</dbReference>
<accession>A0A2S8ADN1</accession>
<dbReference type="PROSITE" id="PS51257">
    <property type="entry name" value="PROKAR_LIPOPROTEIN"/>
    <property type="match status" value="1"/>
</dbReference>
<organism evidence="3 4">
    <name type="scientific">Apibacter adventoris</name>
    <dbReference type="NCBI Taxonomy" id="1679466"/>
    <lineage>
        <taxon>Bacteria</taxon>
        <taxon>Pseudomonadati</taxon>
        <taxon>Bacteroidota</taxon>
        <taxon>Flavobacteriia</taxon>
        <taxon>Flavobacteriales</taxon>
        <taxon>Weeksellaceae</taxon>
        <taxon>Apibacter</taxon>
    </lineage>
</organism>
<dbReference type="AlphaFoldDB" id="A0A2S8ADN1"/>
<dbReference type="InterPro" id="IPR017946">
    <property type="entry name" value="PLC-like_Pdiesterase_TIM-brl"/>
</dbReference>
<name>A0A2S8ADN1_9FLAO</name>
<dbReference type="Pfam" id="PF03009">
    <property type="entry name" value="GDPD"/>
    <property type="match status" value="1"/>
</dbReference>
<gene>
    <name evidence="3" type="ORF">C4S77_05135</name>
</gene>
<dbReference type="Proteomes" id="UP000238042">
    <property type="component" value="Unassembled WGS sequence"/>
</dbReference>
<proteinExistence type="predicted"/>